<evidence type="ECO:0000256" key="22">
    <source>
        <dbReference type="PIRSR" id="PIRSR600829-3"/>
    </source>
</evidence>
<feature type="binding site" evidence="22">
    <location>
        <position position="86"/>
    </location>
    <ligand>
        <name>ATP</name>
        <dbReference type="ChEBI" id="CHEBI:30616"/>
    </ligand>
</feature>
<keyword evidence="14 23" id="KW-0460">Magnesium</keyword>
<dbReference type="EMBL" id="JAMD01000003">
    <property type="protein sequence ID" value="KEJ96476.1"/>
    <property type="molecule type" value="Genomic_DNA"/>
</dbReference>
<dbReference type="InterPro" id="IPR033718">
    <property type="entry name" value="DAGK_prok"/>
</dbReference>
<dbReference type="RefSeq" id="WP_037923847.1">
    <property type="nucleotide sequence ID" value="NZ_CP054599.1"/>
</dbReference>
<keyword evidence="11 22" id="KW-0547">Nucleotide-binding</keyword>
<evidence type="ECO:0000256" key="21">
    <source>
        <dbReference type="PIRSR" id="PIRSR600829-2"/>
    </source>
</evidence>
<evidence type="ECO:0000256" key="14">
    <source>
        <dbReference type="ARBA" id="ARBA00022842"/>
    </source>
</evidence>
<comment type="subcellular location">
    <subcellularLocation>
        <location evidence="1 24">Cell inner membrane</location>
        <topology evidence="1 24">Multi-pass membrane protein</topology>
    </subcellularLocation>
</comment>
<comment type="catalytic activity">
    <reaction evidence="24">
        <text>a 1,2-diacyl-sn-glycerol + ATP = a 1,2-diacyl-sn-glycero-3-phosphate + ADP + H(+)</text>
        <dbReference type="Rhea" id="RHEA:10272"/>
        <dbReference type="ChEBI" id="CHEBI:15378"/>
        <dbReference type="ChEBI" id="CHEBI:17815"/>
        <dbReference type="ChEBI" id="CHEBI:30616"/>
        <dbReference type="ChEBI" id="CHEBI:58608"/>
        <dbReference type="ChEBI" id="CHEBI:456216"/>
        <dbReference type="EC" id="2.7.1.107"/>
    </reaction>
</comment>
<evidence type="ECO:0000256" key="13">
    <source>
        <dbReference type="ARBA" id="ARBA00022840"/>
    </source>
</evidence>
<dbReference type="Gene3D" id="1.10.287.3610">
    <property type="match status" value="1"/>
</dbReference>
<dbReference type="GO" id="GO:0046872">
    <property type="term" value="F:metal ion binding"/>
    <property type="evidence" value="ECO:0007669"/>
    <property type="project" value="UniProtKB-KW"/>
</dbReference>
<keyword evidence="15 24" id="KW-1133">Transmembrane helix</keyword>
<keyword evidence="8 24" id="KW-0808">Transferase</keyword>
<keyword evidence="17 24" id="KW-0472">Membrane</keyword>
<feature type="binding site" evidence="21">
    <location>
        <position position="79"/>
    </location>
    <ligand>
        <name>substrate</name>
    </ligand>
</feature>
<feature type="binding site" evidence="22">
    <location>
        <begin position="104"/>
        <end position="105"/>
    </location>
    <ligand>
        <name>ATP</name>
        <dbReference type="ChEBI" id="CHEBI:30616"/>
    </ligand>
</feature>
<keyword evidence="9 24" id="KW-0812">Transmembrane</keyword>
<feature type="binding site" evidence="21">
    <location>
        <position position="108"/>
    </location>
    <ligand>
        <name>substrate</name>
    </ligand>
</feature>
<evidence type="ECO:0000256" key="24">
    <source>
        <dbReference type="RuleBase" id="RU363065"/>
    </source>
</evidence>
<dbReference type="EC" id="2.7.1.107" evidence="3 24"/>
<keyword evidence="10 23" id="KW-0479">Metal-binding</keyword>
<dbReference type="CDD" id="cd14264">
    <property type="entry name" value="DAGK_IM"/>
    <property type="match status" value="1"/>
</dbReference>
<keyword evidence="7 24" id="KW-0997">Cell inner membrane</keyword>
<keyword evidence="6" id="KW-0444">Lipid biosynthesis</keyword>
<keyword evidence="26" id="KW-1185">Reference proteome</keyword>
<feature type="transmembrane region" description="Helical" evidence="24">
    <location>
        <begin position="105"/>
        <end position="127"/>
    </location>
</feature>
<keyword evidence="19 24" id="KW-1208">Phospholipid metabolism</keyword>
<dbReference type="GO" id="GO:0005886">
    <property type="term" value="C:plasma membrane"/>
    <property type="evidence" value="ECO:0007669"/>
    <property type="project" value="UniProtKB-SubCell"/>
</dbReference>
<dbReference type="OrthoDB" id="9796011at2"/>
<dbReference type="PROSITE" id="PS01069">
    <property type="entry name" value="DAGK_PROKAR"/>
    <property type="match status" value="1"/>
</dbReference>
<evidence type="ECO:0000313" key="25">
    <source>
        <dbReference type="EMBL" id="KEJ96476.1"/>
    </source>
</evidence>
<feature type="binding site" evidence="22">
    <location>
        <position position="27"/>
    </location>
    <ligand>
        <name>ATP</name>
        <dbReference type="ChEBI" id="CHEBI:30616"/>
    </ligand>
</feature>
<evidence type="ECO:0000256" key="6">
    <source>
        <dbReference type="ARBA" id="ARBA00022516"/>
    </source>
</evidence>
<gene>
    <name evidence="25" type="ORF">SUH3_14035</name>
</gene>
<feature type="binding site" evidence="23">
    <location>
        <position position="86"/>
    </location>
    <ligand>
        <name>a divalent metal cation</name>
        <dbReference type="ChEBI" id="CHEBI:60240"/>
    </ligand>
</feature>
<evidence type="ECO:0000256" key="11">
    <source>
        <dbReference type="ARBA" id="ARBA00022741"/>
    </source>
</evidence>
<dbReference type="AlphaFoldDB" id="A0A073J467"/>
<dbReference type="InterPro" id="IPR036945">
    <property type="entry name" value="DAGK_sf"/>
</dbReference>
<comment type="cofactor">
    <cofactor evidence="23">
        <name>Mg(2+)</name>
        <dbReference type="ChEBI" id="CHEBI:18420"/>
    </cofactor>
    <text evidence="23">Mn(2+), Zn(2+), Cd(2+) and Co(2+) support activity to lesser extents.</text>
</comment>
<feature type="active site" description="Proton acceptor" evidence="20">
    <location>
        <position position="79"/>
    </location>
</feature>
<evidence type="ECO:0000256" key="18">
    <source>
        <dbReference type="ARBA" id="ARBA00023209"/>
    </source>
</evidence>
<dbReference type="PANTHER" id="PTHR34299:SF1">
    <property type="entry name" value="DIACYLGLYCEROL KINASE"/>
    <property type="match status" value="1"/>
</dbReference>
<comment type="function">
    <text evidence="24">Catalyzes the ATP-dependent phosphorylation of sn-l,2-diacylglycerol (DAG) to phosphatidic acid. Involved in the recycling of diacylglycerol produced as a by-product during membrane-derived oligosaccharide (MDO) biosynthesis.</text>
</comment>
<keyword evidence="16 24" id="KW-0443">Lipid metabolism</keyword>
<feature type="transmembrane region" description="Helical" evidence="24">
    <location>
        <begin position="65"/>
        <end position="85"/>
    </location>
</feature>
<feature type="binding site" evidence="22">
    <location>
        <position position="38"/>
    </location>
    <ligand>
        <name>ATP</name>
        <dbReference type="ChEBI" id="CHEBI:30616"/>
    </ligand>
</feature>
<evidence type="ECO:0000256" key="1">
    <source>
        <dbReference type="ARBA" id="ARBA00004429"/>
    </source>
</evidence>
<evidence type="ECO:0000256" key="4">
    <source>
        <dbReference type="ARBA" id="ARBA00017575"/>
    </source>
</evidence>
<comment type="caution">
    <text evidence="25">The sequence shown here is derived from an EMBL/GenBank/DDBJ whole genome shotgun (WGS) entry which is preliminary data.</text>
</comment>
<comment type="similarity">
    <text evidence="2 24">Belongs to the bacterial diacylglycerol kinase family.</text>
</comment>
<evidence type="ECO:0000256" key="9">
    <source>
        <dbReference type="ARBA" id="ARBA00022692"/>
    </source>
</evidence>
<evidence type="ECO:0000256" key="7">
    <source>
        <dbReference type="ARBA" id="ARBA00022519"/>
    </source>
</evidence>
<accession>A0A073J467</accession>
<keyword evidence="5" id="KW-1003">Cell membrane</keyword>
<proteinExistence type="inferred from homology"/>
<evidence type="ECO:0000256" key="8">
    <source>
        <dbReference type="ARBA" id="ARBA00022679"/>
    </source>
</evidence>
<evidence type="ECO:0000256" key="17">
    <source>
        <dbReference type="ARBA" id="ARBA00023136"/>
    </source>
</evidence>
<keyword evidence="18" id="KW-0594">Phospholipid biosynthesis</keyword>
<dbReference type="Proteomes" id="UP000027746">
    <property type="component" value="Unassembled WGS sequence"/>
</dbReference>
<organism evidence="25 26">
    <name type="scientific">Pseudosulfitobacter pseudonitzschiae</name>
    <dbReference type="NCBI Taxonomy" id="1402135"/>
    <lineage>
        <taxon>Bacteria</taxon>
        <taxon>Pseudomonadati</taxon>
        <taxon>Pseudomonadota</taxon>
        <taxon>Alphaproteobacteria</taxon>
        <taxon>Rhodobacterales</taxon>
        <taxon>Roseobacteraceae</taxon>
        <taxon>Pseudosulfitobacter</taxon>
    </lineage>
</organism>
<evidence type="ECO:0000256" key="3">
    <source>
        <dbReference type="ARBA" id="ARBA00012133"/>
    </source>
</evidence>
<evidence type="ECO:0000256" key="19">
    <source>
        <dbReference type="ARBA" id="ARBA00023264"/>
    </source>
</evidence>
<evidence type="ECO:0000256" key="5">
    <source>
        <dbReference type="ARBA" id="ARBA00022475"/>
    </source>
</evidence>
<sequence>MNSKTRTPHQIPARVTGVAHLFAAASYSLGGLRRLWQETAFRHIVTALPVCCVLLYAVGANFTDYCVLLILFFCLIAVEALNTAIECIVDHLAPQWEVFARDAKDLGSLATMCLLFANGVFLGAVVLRSYVLA</sequence>
<evidence type="ECO:0000256" key="10">
    <source>
        <dbReference type="ARBA" id="ARBA00022723"/>
    </source>
</evidence>
<dbReference type="GO" id="GO:0005524">
    <property type="term" value="F:ATP binding"/>
    <property type="evidence" value="ECO:0007669"/>
    <property type="project" value="UniProtKB-KW"/>
</dbReference>
<protein>
    <recommendedName>
        <fullName evidence="4 24">Diacylglycerol kinase</fullName>
        <ecNumber evidence="3 24">2.7.1.107</ecNumber>
    </recommendedName>
</protein>
<dbReference type="GO" id="GO:0004143">
    <property type="term" value="F:ATP-dependent diacylglycerol kinase activity"/>
    <property type="evidence" value="ECO:0007669"/>
    <property type="project" value="UniProtKB-EC"/>
</dbReference>
<reference evidence="25 26" key="1">
    <citation type="submission" date="2014-01" db="EMBL/GenBank/DDBJ databases">
        <title>Sulfitobacter sp. H3 (MCCC 1A00686) Genome Sequencing.</title>
        <authorList>
            <person name="Lai Q."/>
            <person name="Hong Z."/>
        </authorList>
    </citation>
    <scope>NUCLEOTIDE SEQUENCE [LARGE SCALE GENOMIC DNA]</scope>
    <source>
        <strain evidence="25 26">H3</strain>
    </source>
</reference>
<dbReference type="InterPro" id="IPR000829">
    <property type="entry name" value="DAGK"/>
</dbReference>
<evidence type="ECO:0000313" key="26">
    <source>
        <dbReference type="Proteomes" id="UP000027746"/>
    </source>
</evidence>
<keyword evidence="13 22" id="KW-0067">ATP-binding</keyword>
<evidence type="ECO:0000256" key="15">
    <source>
        <dbReference type="ARBA" id="ARBA00022989"/>
    </source>
</evidence>
<feature type="binding site" evidence="23">
    <location>
        <position position="38"/>
    </location>
    <ligand>
        <name>a divalent metal cation</name>
        <dbReference type="ChEBI" id="CHEBI:60240"/>
    </ligand>
</feature>
<keyword evidence="12 24" id="KW-0418">Kinase</keyword>
<evidence type="ECO:0000256" key="20">
    <source>
        <dbReference type="PIRSR" id="PIRSR600829-1"/>
    </source>
</evidence>
<dbReference type="GeneID" id="68869211"/>
<evidence type="ECO:0000256" key="23">
    <source>
        <dbReference type="PIRSR" id="PIRSR600829-4"/>
    </source>
</evidence>
<dbReference type="Pfam" id="PF01219">
    <property type="entry name" value="DAGK_prokar"/>
    <property type="match status" value="1"/>
</dbReference>
<evidence type="ECO:0000256" key="12">
    <source>
        <dbReference type="ARBA" id="ARBA00022777"/>
    </source>
</evidence>
<evidence type="ECO:0000256" key="2">
    <source>
        <dbReference type="ARBA" id="ARBA00005967"/>
    </source>
</evidence>
<feature type="transmembrane region" description="Helical" evidence="24">
    <location>
        <begin position="40"/>
        <end position="58"/>
    </location>
</feature>
<dbReference type="PANTHER" id="PTHR34299">
    <property type="entry name" value="DIACYLGLYCEROL KINASE"/>
    <property type="match status" value="1"/>
</dbReference>
<name>A0A073J467_9RHOB</name>
<dbReference type="GO" id="GO:0006654">
    <property type="term" value="P:phosphatidic acid biosynthetic process"/>
    <property type="evidence" value="ECO:0007669"/>
    <property type="project" value="InterPro"/>
</dbReference>
<evidence type="ECO:0000256" key="16">
    <source>
        <dbReference type="ARBA" id="ARBA00023098"/>
    </source>
</evidence>